<dbReference type="InterPro" id="IPR001680">
    <property type="entry name" value="WD40_rpt"/>
</dbReference>
<keyword evidence="2" id="KW-0677">Repeat</keyword>
<evidence type="ECO:0000313" key="6">
    <source>
        <dbReference type="Proteomes" id="UP000007148"/>
    </source>
</evidence>
<evidence type="ECO:0000256" key="3">
    <source>
        <dbReference type="PROSITE-ProRule" id="PRU00221"/>
    </source>
</evidence>
<dbReference type="SMART" id="SM00320">
    <property type="entry name" value="WD40"/>
    <property type="match status" value="8"/>
</dbReference>
<dbReference type="eggNOG" id="KOG0296">
    <property type="taxonomic scope" value="Eukaryota"/>
</dbReference>
<dbReference type="InterPro" id="IPR019775">
    <property type="entry name" value="WD40_repeat_CS"/>
</dbReference>
<dbReference type="OMA" id="GPDEVMW"/>
<dbReference type="PROSITE" id="PS50082">
    <property type="entry name" value="WD_REPEATS_2"/>
    <property type="match status" value="6"/>
</dbReference>
<dbReference type="InterPro" id="IPR051179">
    <property type="entry name" value="WD_repeat_multifunction"/>
</dbReference>
<sequence>MTERKSSPAHHTDEAEYVEQDDVAEIILDDGEDVPMDDEDDDDQEMDAEEGDPDEHIVLEDTSIQSFAGHAKSVFAVAAHPSAPLAVSGGEDDAGYLWDTTTGDQVLKLDGHSDSVVAVGFSHAGDMVATGGMDGRVRIWKKKDSWKSWEFLIQLEGVDEVVWLKWHPAGPVLLVGGQDSTMWMYQLPSGNSMQIFASHTETVNVGTFIPSGKRILSGDGAGTLIYWDPRSTTPLWKLSSEDERFGLSGGVISIAVNKEGTLAVVGGAEGGVKIVNLAKEKGEVIGGLEGHQEGESVESVAFVDIGAAGSTREVVVTGGTDGKVCVWDLNTMRLRTEMKHDDSVTSIIQHRNPPYVVTTASADRSLKTWDVRNGTLLKEHTGHRGPINGIDIGLGAGGKGVLVSAGDDGACLVWDTE</sequence>
<dbReference type="AlphaFoldDB" id="G4TWE5"/>
<evidence type="ECO:0000256" key="2">
    <source>
        <dbReference type="ARBA" id="ARBA00022737"/>
    </source>
</evidence>
<dbReference type="EMBL" id="CAFZ01000488">
    <property type="protein sequence ID" value="CCA75638.1"/>
    <property type="molecule type" value="Genomic_DNA"/>
</dbReference>
<dbReference type="Proteomes" id="UP000007148">
    <property type="component" value="Unassembled WGS sequence"/>
</dbReference>
<dbReference type="InterPro" id="IPR020472">
    <property type="entry name" value="WD40_PAC1"/>
</dbReference>
<dbReference type="HOGENOM" id="CLU_000288_57_9_1"/>
<dbReference type="PROSITE" id="PS00678">
    <property type="entry name" value="WD_REPEATS_1"/>
    <property type="match status" value="2"/>
</dbReference>
<comment type="caution">
    <text evidence="5">The sequence shown here is derived from an EMBL/GenBank/DDBJ whole genome shotgun (WGS) entry which is preliminary data.</text>
</comment>
<dbReference type="CDD" id="cd00200">
    <property type="entry name" value="WD40"/>
    <property type="match status" value="1"/>
</dbReference>
<feature type="repeat" description="WD" evidence="3">
    <location>
        <begin position="380"/>
        <end position="417"/>
    </location>
</feature>
<dbReference type="InterPro" id="IPR015943">
    <property type="entry name" value="WD40/YVTN_repeat-like_dom_sf"/>
</dbReference>
<keyword evidence="1 3" id="KW-0853">WD repeat</keyword>
<evidence type="ECO:0000256" key="1">
    <source>
        <dbReference type="ARBA" id="ARBA00022574"/>
    </source>
</evidence>
<proteinExistence type="predicted"/>
<evidence type="ECO:0000256" key="4">
    <source>
        <dbReference type="SAM" id="MobiDB-lite"/>
    </source>
</evidence>
<feature type="repeat" description="WD" evidence="3">
    <location>
        <begin position="67"/>
        <end position="108"/>
    </location>
</feature>
<reference evidence="5 6" key="1">
    <citation type="journal article" date="2011" name="PLoS Pathog.">
        <title>Endophytic Life Strategies Decoded by Genome and Transcriptome Analyses of the Mutualistic Root Symbiont Piriformospora indica.</title>
        <authorList>
            <person name="Zuccaro A."/>
            <person name="Lahrmann U."/>
            <person name="Guldener U."/>
            <person name="Langen G."/>
            <person name="Pfiffi S."/>
            <person name="Biedenkopf D."/>
            <person name="Wong P."/>
            <person name="Samans B."/>
            <person name="Grimm C."/>
            <person name="Basiewicz M."/>
            <person name="Murat C."/>
            <person name="Martin F."/>
            <person name="Kogel K.H."/>
        </authorList>
    </citation>
    <scope>NUCLEOTIDE SEQUENCE [LARGE SCALE GENOMIC DNA]</scope>
    <source>
        <strain evidence="5 6">DSM 11827</strain>
    </source>
</reference>
<dbReference type="InParanoid" id="G4TWE5"/>
<feature type="repeat" description="WD" evidence="3">
    <location>
        <begin position="337"/>
        <end position="379"/>
    </location>
</feature>
<dbReference type="PROSITE" id="PS50294">
    <property type="entry name" value="WD_REPEATS_REGION"/>
    <property type="match status" value="3"/>
</dbReference>
<feature type="repeat" description="WD" evidence="3">
    <location>
        <begin position="315"/>
        <end position="337"/>
    </location>
</feature>
<accession>G4TWE5</accession>
<dbReference type="PRINTS" id="PR00320">
    <property type="entry name" value="GPROTEINBRPT"/>
</dbReference>
<organism evidence="5 6">
    <name type="scientific">Serendipita indica (strain DSM 11827)</name>
    <name type="common">Root endophyte fungus</name>
    <name type="synonym">Piriformospora indica</name>
    <dbReference type="NCBI Taxonomy" id="1109443"/>
    <lineage>
        <taxon>Eukaryota</taxon>
        <taxon>Fungi</taxon>
        <taxon>Dikarya</taxon>
        <taxon>Basidiomycota</taxon>
        <taxon>Agaricomycotina</taxon>
        <taxon>Agaricomycetes</taxon>
        <taxon>Sebacinales</taxon>
        <taxon>Serendipitaceae</taxon>
        <taxon>Serendipita</taxon>
    </lineage>
</organism>
<gene>
    <name evidence="5" type="ORF">PIIN_09629</name>
</gene>
<dbReference type="PANTHER" id="PTHR19857:SF8">
    <property type="entry name" value="ANGIO-ASSOCIATED MIGRATORY CELL PROTEIN"/>
    <property type="match status" value="1"/>
</dbReference>
<dbReference type="Pfam" id="PF00400">
    <property type="entry name" value="WD40"/>
    <property type="match status" value="5"/>
</dbReference>
<feature type="repeat" description="WD" evidence="3">
    <location>
        <begin position="109"/>
        <end position="141"/>
    </location>
</feature>
<feature type="region of interest" description="Disordered" evidence="4">
    <location>
        <begin position="1"/>
        <end position="52"/>
    </location>
</feature>
<dbReference type="PANTHER" id="PTHR19857">
    <property type="entry name" value="MITOCHONDRIAL DIVISION PROTEIN 1-RELATED"/>
    <property type="match status" value="1"/>
</dbReference>
<dbReference type="OrthoDB" id="10261640at2759"/>
<feature type="compositionally biased region" description="Basic and acidic residues" evidence="4">
    <location>
        <begin position="1"/>
        <end position="14"/>
    </location>
</feature>
<dbReference type="Gene3D" id="2.130.10.10">
    <property type="entry name" value="YVTN repeat-like/Quinoprotein amine dehydrogenase"/>
    <property type="match status" value="1"/>
</dbReference>
<feature type="repeat" description="WD" evidence="3">
    <location>
        <begin position="196"/>
        <end position="237"/>
    </location>
</feature>
<dbReference type="SUPFAM" id="SSF50998">
    <property type="entry name" value="Quinoprotein alcohol dehydrogenase-like"/>
    <property type="match status" value="1"/>
</dbReference>
<keyword evidence="6" id="KW-1185">Reference proteome</keyword>
<feature type="compositionally biased region" description="Acidic residues" evidence="4">
    <location>
        <begin position="15"/>
        <end position="52"/>
    </location>
</feature>
<protein>
    <submittedName>
        <fullName evidence="5">Related to Angio-associated migratory cell protein</fullName>
    </submittedName>
</protein>
<dbReference type="FunCoup" id="G4TWE5">
    <property type="interactions" value="431"/>
</dbReference>
<dbReference type="STRING" id="1109443.G4TWE5"/>
<name>G4TWE5_SERID</name>
<dbReference type="InterPro" id="IPR011047">
    <property type="entry name" value="Quinoprotein_ADH-like_sf"/>
</dbReference>
<evidence type="ECO:0000313" key="5">
    <source>
        <dbReference type="EMBL" id="CCA75638.1"/>
    </source>
</evidence>